<dbReference type="InterPro" id="IPR001375">
    <property type="entry name" value="Peptidase_S9_cat"/>
</dbReference>
<dbReference type="eggNOG" id="COG0823">
    <property type="taxonomic scope" value="Bacteria"/>
</dbReference>
<proteinExistence type="predicted"/>
<sequence length="745" mass="84954">MLIKFKYLICVLFLSCFIAQAQEELTLEAIYNSSKYSTQYHSQIFWISKGDAYITIATNENGGKQLIKHASKNNNKSIFLSSQALTPIGATKALDVEAFSLSDDQSKVLIFTNSSKVWRSNTKGDYWIYDFKQSKLSQIGKQFPSSSLMFAKFSCDNNKVAYVADFNIFIENINTGLIEQLTTNGSTTHINGTFDWVYEEEFGMRDGFSWSHDDEHIAFWQLDASDTGTFYMINTTDSLYSKPIALQYPKVGQPPSKTRVGVINTEDGAINWIPIPGDPVQHYLPGMQWVSEDLLLIQQMNRKQNQLIIYSYKVDSGELKKVYTENHSAWVDLRYPDVSSNHWGGNELLLTDSNKSFLRMTETDSWRHVYRINIATGEQTLLTPGEYDVATIYALSDNELYFSASPDNATQRYLYSVPLNGKGKLRRLTPQDYSGVNTYDISPNAKFAIHKHSNTERPTTVQLVRLPNHQLVSELVTNDHLNESLRQLDLPTTSFFKVTTEEGVEIDGRITKPADFDSNKKYPIVFNVYGEPWGQMAIDSWIGMFDIYLASKGFVIIKMDNRGTPSLKGSQWRKSIYKKVGVINTRDQALAAKQVLKWPFVDKDRISVWGWSGGGSMTLNLMFKYPEIYQTGISIAPVSHQLLYNNVYQERYMGLSTENLEDYIAGSPVSYAKHLEGNLLLIHGTGDDNVHYQNAEYLINELIRNNIQFDMMSYPNRSHGIYEGENTSIHLYTLISNYLLEHNKE</sequence>
<reference evidence="4 5" key="1">
    <citation type="journal article" date="2012" name="J. Bacteriol.">
        <title>Genome Sequence of Galbibacter marinum Type Strain ck-I2-15.</title>
        <authorList>
            <person name="Lai Q."/>
            <person name="Li C."/>
            <person name="Shao Z."/>
        </authorList>
    </citation>
    <scope>NUCLEOTIDE SEQUENCE [LARGE SCALE GENOMIC DNA]</scope>
    <source>
        <strain evidence="5">ck-I2-15</strain>
    </source>
</reference>
<feature type="signal peptide" evidence="1">
    <location>
        <begin position="1"/>
        <end position="21"/>
    </location>
</feature>
<keyword evidence="4" id="KW-0645">Protease</keyword>
<dbReference type="Gene3D" id="2.140.10.30">
    <property type="entry name" value="Dipeptidylpeptidase IV, N-terminal domain"/>
    <property type="match status" value="1"/>
</dbReference>
<feature type="domain" description="Dipeptidylpeptidase IV N-terminal" evidence="3">
    <location>
        <begin position="102"/>
        <end position="458"/>
    </location>
</feature>
<keyword evidence="4" id="KW-0378">Hydrolase</keyword>
<dbReference type="PANTHER" id="PTHR11731:SF193">
    <property type="entry name" value="DIPEPTIDYL PEPTIDASE 9"/>
    <property type="match status" value="1"/>
</dbReference>
<evidence type="ECO:0000313" key="5">
    <source>
        <dbReference type="Proteomes" id="UP000007364"/>
    </source>
</evidence>
<evidence type="ECO:0000313" key="4">
    <source>
        <dbReference type="EMBL" id="EKF55500.1"/>
    </source>
</evidence>
<dbReference type="InterPro" id="IPR050278">
    <property type="entry name" value="Serine_Prot_S9B/DPPIV"/>
</dbReference>
<feature type="chain" id="PRO_5003866548" evidence="1">
    <location>
        <begin position="22"/>
        <end position="745"/>
    </location>
</feature>
<dbReference type="AlphaFoldDB" id="K2PSG4"/>
<dbReference type="InterPro" id="IPR002469">
    <property type="entry name" value="Peptidase_S9B_N"/>
</dbReference>
<dbReference type="InterPro" id="IPR029058">
    <property type="entry name" value="AB_hydrolase_fold"/>
</dbReference>
<evidence type="ECO:0000259" key="2">
    <source>
        <dbReference type="Pfam" id="PF00326"/>
    </source>
</evidence>
<organism evidence="4 5">
    <name type="scientific">Galbibacter marinus</name>
    <dbReference type="NCBI Taxonomy" id="555500"/>
    <lineage>
        <taxon>Bacteria</taxon>
        <taxon>Pseudomonadati</taxon>
        <taxon>Bacteroidota</taxon>
        <taxon>Flavobacteriia</taxon>
        <taxon>Flavobacteriales</taxon>
        <taxon>Flavobacteriaceae</taxon>
        <taxon>Galbibacter</taxon>
    </lineage>
</organism>
<keyword evidence="1" id="KW-0732">Signal</keyword>
<dbReference type="SUPFAM" id="SSF53474">
    <property type="entry name" value="alpha/beta-Hydrolases"/>
    <property type="match status" value="1"/>
</dbReference>
<dbReference type="GO" id="GO:0006508">
    <property type="term" value="P:proteolysis"/>
    <property type="evidence" value="ECO:0007669"/>
    <property type="project" value="InterPro"/>
</dbReference>
<dbReference type="GO" id="GO:0004177">
    <property type="term" value="F:aminopeptidase activity"/>
    <property type="evidence" value="ECO:0007669"/>
    <property type="project" value="UniProtKB-KW"/>
</dbReference>
<protein>
    <submittedName>
        <fullName evidence="4">Dipeptidyl aminopeptidase</fullName>
    </submittedName>
</protein>
<comment type="caution">
    <text evidence="4">The sequence shown here is derived from an EMBL/GenBank/DDBJ whole genome shotgun (WGS) entry which is preliminary data.</text>
</comment>
<keyword evidence="4" id="KW-0031">Aminopeptidase</keyword>
<dbReference type="Pfam" id="PF00930">
    <property type="entry name" value="DPPIV_N"/>
    <property type="match status" value="1"/>
</dbReference>
<evidence type="ECO:0000256" key="1">
    <source>
        <dbReference type="SAM" id="SignalP"/>
    </source>
</evidence>
<dbReference type="OrthoDB" id="9812921at2"/>
<dbReference type="Proteomes" id="UP000007364">
    <property type="component" value="Unassembled WGS sequence"/>
</dbReference>
<dbReference type="PANTHER" id="PTHR11731">
    <property type="entry name" value="PROTEASE FAMILY S9B,C DIPEPTIDYL-PEPTIDASE IV-RELATED"/>
    <property type="match status" value="1"/>
</dbReference>
<gene>
    <name evidence="4" type="ORF">I215_07317</name>
</gene>
<dbReference type="EMBL" id="AMSG01000007">
    <property type="protein sequence ID" value="EKF55500.1"/>
    <property type="molecule type" value="Genomic_DNA"/>
</dbReference>
<dbReference type="STRING" id="555500.I215_07317"/>
<accession>K2PSG4</accession>
<name>K2PSG4_9FLAO</name>
<evidence type="ECO:0000259" key="3">
    <source>
        <dbReference type="Pfam" id="PF00930"/>
    </source>
</evidence>
<dbReference type="Gene3D" id="3.40.50.1820">
    <property type="entry name" value="alpha/beta hydrolase"/>
    <property type="match status" value="1"/>
</dbReference>
<keyword evidence="5" id="KW-1185">Reference proteome</keyword>
<dbReference type="RefSeq" id="WP_008991325.1">
    <property type="nucleotide sequence ID" value="NZ_AMSG01000007.1"/>
</dbReference>
<dbReference type="GO" id="GO:0008236">
    <property type="term" value="F:serine-type peptidase activity"/>
    <property type="evidence" value="ECO:0007669"/>
    <property type="project" value="InterPro"/>
</dbReference>
<dbReference type="eggNOG" id="COG1506">
    <property type="taxonomic scope" value="Bacteria"/>
</dbReference>
<dbReference type="GO" id="GO:0008239">
    <property type="term" value="F:dipeptidyl-peptidase activity"/>
    <property type="evidence" value="ECO:0007669"/>
    <property type="project" value="TreeGrafter"/>
</dbReference>
<dbReference type="SUPFAM" id="SSF82171">
    <property type="entry name" value="DPP6 N-terminal domain-like"/>
    <property type="match status" value="1"/>
</dbReference>
<feature type="domain" description="Peptidase S9 prolyl oligopeptidase catalytic" evidence="2">
    <location>
        <begin position="548"/>
        <end position="742"/>
    </location>
</feature>
<dbReference type="Pfam" id="PF00326">
    <property type="entry name" value="Peptidase_S9"/>
    <property type="match status" value="1"/>
</dbReference>
<dbReference type="PATRIC" id="fig|555500.3.peg.1516"/>